<feature type="region of interest" description="Disordered" evidence="1">
    <location>
        <begin position="837"/>
        <end position="866"/>
    </location>
</feature>
<feature type="compositionally biased region" description="Basic and acidic residues" evidence="1">
    <location>
        <begin position="1632"/>
        <end position="1653"/>
    </location>
</feature>
<protein>
    <submittedName>
        <fullName evidence="2">Uncharacterized protein</fullName>
    </submittedName>
</protein>
<feature type="region of interest" description="Disordered" evidence="1">
    <location>
        <begin position="535"/>
        <end position="562"/>
    </location>
</feature>
<feature type="region of interest" description="Disordered" evidence="1">
    <location>
        <begin position="162"/>
        <end position="186"/>
    </location>
</feature>
<feature type="region of interest" description="Disordered" evidence="1">
    <location>
        <begin position="424"/>
        <end position="448"/>
    </location>
</feature>
<reference evidence="2" key="2">
    <citation type="submission" date="2020-05" db="UniProtKB">
        <authorList>
            <consortium name="EnsemblMetazoa"/>
        </authorList>
    </citation>
    <scope>IDENTIFICATION</scope>
    <source>
        <strain evidence="2">IAEA</strain>
    </source>
</reference>
<sequence length="4482" mass="490801">MEEINKNIVDTQGNNRIISESTPDLSQNQPDDMDQNFNIENQSTSSGSSVEPRSDCSYSEMDRILNNQVNKPAESSLDAGRESTMSDYLAGHTVPLPDLSNVPTESEEDDFVSVTSSAKGEGTWEHNWLFKKKHSSLGGSGTTASILIPNPKEDVRAQIGDKAADEVSDLSELGSETDDSSSGLLSTKLDPLNDRLLNKHIIGGQNSKSVLDELIESSSVVLNAVPSEQDETYTDTLNEHVVDAPPKNEAINDEISKPETIDTELERKPSTECETEDVEIPAEGCLGFSEVEVIDPSERTPSVIEILAAVALAPMLAVPAADQPATLTTTELSTLHELTDLALTEIKTRAGEITAHDLEVISEEPTDTPLQGELLIDLKNLPPPPALDDISTDYIIENLILKPPDEVAEIVTYIPIVEPPPKIEQKSVESEQTNAEAIASKTETSSVNEESQLLDTAHSEEQIVLNACTAVEENQSLDKTKSNLPQVAEGNVMSPDITKSAISEEIATILEIQQTTVERKQDLSSIDVKLDLQSESAKKEKVEVSEKDLTSTNTNESINSKSIPPTLEVKETITHQKQDRSSKEMNPDLQLESLVKTEAEIASSGINGSATCEAMPVKLEVEEALTHEKEDRPLNETVSDIRPESTVIADVEVAEKNFTSSDINNSVNSKNILAKLKEPDRSSDNVKLDLQPQSVMKAEVEVSKRNLTSTNTNEPANFEPIPATLEIEETIARENQDQSSNETQTDLQLQCLVKAEAEIVSPDVNEPATHAALEVEETVTHEKEDRAFNDKISDLQTESTVKRETEVAKQDFPSSNVNNSLTSEAILPKLEVEAATAQENPNQSSDDVNSDLQGQSERKTEVEVSEKVLTSANTNESVNSESIPVTLEVKETIALDQSSNETKTDLKLESLVKTEAEIATQNLTSPDINNSLTSEAFLPKLEIEETMAQDGSDQFSDDMKLDLQTQSVMTAKIEVSKNDSTSTDINESVNSESIPPTLEVEETITHEKQNQSSNKMKPDLQLESVVKIEAEIVSSDINESTPCATIPAKQEVEGTLISEKESRTLNETMPDLQLESMKMEIEIAKQDLTPPNINNSETSEAILAKLEAEETETQEKPDRSSVDVKLDLQSEFTVKAEVEEVLTSTDIKKRTISEPIRATLEIEEVATHEKEDQPFNEAISVLKLESVMKTELEIAKQDFTSPDINNSETSEAILAKLEVEEKETQEKPDRSSDDVKLDFQPESVIQTEVKVSKKNVTSADIDEPVNSKSIPVTLEVEGTLEGEKQEQRFNETKSDLQLESVVRTEAAEKNLTSPDINNTETHTLNQDTAKEQKPLNFLAKSAMEMEMDKSGIPEAILVKKTISQEKQDESPDEIKPVSGIVNDNMTSQDTSKSAISDTAIEVLDTAPDAKEARSYNETKSALQPEFSVKTEAEGPKKDLTSIDINNAVTPIAILAKLEVDEMVAQEKPDQSSDETKSDLQSESITNTGTQVLEQNLTSLDINNSATIEASPSILQAIVKTEENIVEENVACSDANKSGIIKPTEETTLASREVNIQNDNGTNFHNLQETNYETIIQSTVDTSTIEVGSLELSTPQSTDNASIDISCQEKKLRQTENEMKTKSEIYEPNVFVQEEKENDVSTSADPKDQQKDVEETFTSQLSNVELNQLETEEVNNIKEILENNRIGQSLEQENLINKVVECKQGDFENDSDLHLSKNEKSPKAAAASCPTSATVVQSELENSDTKTDIVSEPEVQEKLLKSSQKTSTQAFQLTEEKPELSEKMITSANACKAPLNLNPLNIERKQVADSRMHVSIESRSDILKENGFNEENKTHTAAEKKQSNENNVEKKEEENEIKVSSENPSLNMEEKVKTSETIRNAIDQFISTKDDPVCKQKPETLEIDRSHITNLNVEDETLSVAQKESSSLIEKFHHPRLDVIEGQNTITETFAISIEESNDATLKNSASDGNIFSQTSSCPSVETQREECDEGIAEPVDLKVEEIPIAPSAQHIAQEVLEKSQNIIENPEEKVEATVLSESLEREESKGEEEATTKASIQSIENVQSEHVTIKDEFNLEVDKHSFTSLDVLIPPPAAFKSEYVLKNQNHETPTNDDAKGESSDYITKQLNLCLCEDRLYQRGGHSLLKSETTTNTTESPQTLITESEIKTESLKVVEEKTEKISQISPNETTGTEEVPKVTSAIVSTETIAPIIDNALTDSSVALVPQAETTSITPSTETAPTLPWSAAVSQDTPLIDANDTSVIALAQKAEVASTMTSNEITVTNEISSRIESHETIKSSETSSNVGAVSQDTPLIDANDTSVIAPAQKAEVTSIMISNGITITNEISSRIESHETIKSSASTSIIAVSQDTPLIDANDTSVTALANEVESSTNIASNEITQKNEISLIIESRETIPPSETSLSTVAVSQGTPLTDANDTPVTAAANEVEDSTNITSSEITPKNEISSTKESRETIQPSETSSSVATVLQNTALNDITDISSQETRASTTSASSEITRNTEVISTTESSEKVKSSGTSPGAATVLNEGILTEIADLSVITPAQEEKIPSTIDSIETITSNEIISTAPDHEKIQFSESLPTSATLDGTAVAEDNSVTETIAIEPTENPMETEISIASSELPIETAINIKDEMSSTSVNESISINMCASELTKHLPAIFIEETVSSSPLEDFSMDRTETELAGSSKNQMSEVSIEEQPSPMKSETSETAHIVSGKEHVSEVSIEEEYPQMKSEIVKTTLVDSSKDQISEVSIQEEHTHIKSETVTSLSAILNESTKFSSINKINQEEPKLTDPMTPTVEIISMNIVTNPISASNNAAHVSLSQTLTQEPVETLSTVTTASEKKFLEPAKPSTEKVLKILSDETDENHIDILAEPKTFSEITTLSQQPDHDKDIPISADTSIISENLKTYSLKSNSSPTPTILKEKTNPEIPSNSTTTSAMEDTVLKITEQHSYNTLPSKNMNEPEKAKKSIEGIRTPSFENSVASKEQIDLKKLNIPCDSTESEQKKLNVPSDTLDLEQKSITVSETATSQLIANLLSQSTANPHIFESMDAVDIIAPPMMFATQDIITNVNTETEHFVNIPSAPLGSNKISIKPLEESALACLSDSYTIVEPIKMKETKEASRSIESTATSTTSDETVIEVLNVKPQQAIEACQSVANEVKKSSVVDGDPAHLVTVTSYSSSQSSKKLETDSSLAENLNQCPFPADITASAQLKMSNGAIESNQNSEQFCNTEMNANAIGTITSLENKPQLILDPITISSKVTLETDKNTFSETNLKSGMKEKIFCEEKKKFRIESEKISTESYRDFITPLKPTEAGEIPLMSRTKVSEEEKLQSTLSKDELQISATSNGTILKKTRECESVDIFMSDASKSSSLATKENIQDLIVNVLRETAELKSNSHISTQTTIHVEKEVSECTITGPELKSTFTFNEESASLSKKNLSELTLTNKGEKFTPISQILLKQRETSQALTSEVSSEVSKPDSSINRINAENFVEKISIVRETPSLVSEVLLTTGLNVTPSSKYTMENFSANQIPELISETPLAAEINVSRVIASEKILTAPGQELPIVNSEALLATGVNIPKTFATKSIVETCSTKEIPLVNMEALLAPEINVSQSIVANPLMETSPVKVDPTLTTELFLAAELNVSQTIAAEGKKETPHMNEVSVLSSEVFVTPELNTSQIIAAAPKISYSEKSQVEQTISQVIDSEIEDTGLEIKDSLIQNLLKRKSIEKPDKISMSNLIVFSNENAKENLPKVHEKLDDSSSRESRKITSVSPIVEVNITGTPTTSTEHKPCVKFKENLAEFVVSACNDAESTSSVESQPDYKVTELNSPNTIQLLRAGKERSIWNATNAKGKSLSESAETIEGEAGSTIIKVTNLVITDNEDPSKPTCSIFDKSQDVAVEPSEVKVLSDTAILSPSSIKTNVMNELKTTLASTILQESISCSQAPLEAKVEIDNKMDKIETQPLKTSIVMDIVDQATGAYEKFQGTFQTKSQSEKPTPIIEKDSQPMPAATGADLIAECKESTSEGYVPLTTSAATVKDQFWHTNETQEESSSGMVINEIASTRQDNETVEATSTKVLSTSLKKTIEWESAKTMQTVEVINAKNLGNHLVLRKLCRQACVSSDTAPSLEDDSQETKKSPTTNALGNICQQYIQDKRLLAALETRRRQTLLMHRFLSTFEESPHSSMENELIAAYQPTVQLPDANNCYHPISPIGSIDTSSINSEDSSICDCDNSYLVGEQQNENSFHIFNNILFSDQITNEYCSSNNTPTTDEEIIEIGLDVELEHKQTQLNHNNINNNTYVRLINNNGIANLINTCNNKHNKNNNNNHNKNNNNDHHYYHQHEHELTTSIREASAVEVTTQLKPEQIIVHNNNNKIKDYQDDVDNVILEKEEHIDDMTAVQPKFVPGSIAEREYLKWHNAVDMPNNPYAPEALRKRINGSEERCMDLPNISPDTAVITI</sequence>
<feature type="region of interest" description="Disordered" evidence="1">
    <location>
        <begin position="1363"/>
        <end position="1393"/>
    </location>
</feature>
<feature type="compositionally biased region" description="Polar residues" evidence="1">
    <location>
        <begin position="837"/>
        <end position="855"/>
    </location>
</feature>
<organism evidence="2 3">
    <name type="scientific">Glossina brevipalpis</name>
    <dbReference type="NCBI Taxonomy" id="37001"/>
    <lineage>
        <taxon>Eukaryota</taxon>
        <taxon>Metazoa</taxon>
        <taxon>Ecdysozoa</taxon>
        <taxon>Arthropoda</taxon>
        <taxon>Hexapoda</taxon>
        <taxon>Insecta</taxon>
        <taxon>Pterygota</taxon>
        <taxon>Neoptera</taxon>
        <taxon>Endopterygota</taxon>
        <taxon>Diptera</taxon>
        <taxon>Brachycera</taxon>
        <taxon>Muscomorpha</taxon>
        <taxon>Hippoboscoidea</taxon>
        <taxon>Glossinidae</taxon>
        <taxon>Glossina</taxon>
    </lineage>
</organism>
<accession>A0A1A9WMU7</accession>
<evidence type="ECO:0000256" key="1">
    <source>
        <dbReference type="SAM" id="MobiDB-lite"/>
    </source>
</evidence>
<feature type="compositionally biased region" description="Basic and acidic residues" evidence="1">
    <location>
        <begin position="1363"/>
        <end position="1375"/>
    </location>
</feature>
<feature type="compositionally biased region" description="Polar residues" evidence="1">
    <location>
        <begin position="430"/>
        <end position="448"/>
    </location>
</feature>
<dbReference type="EnsemblMetazoa" id="GBRI025455-RA">
    <property type="protein sequence ID" value="GBRI025455-PA"/>
    <property type="gene ID" value="GBRI025455"/>
</dbReference>
<feature type="compositionally biased region" description="Basic and acidic residues" evidence="1">
    <location>
        <begin position="778"/>
        <end position="793"/>
    </location>
</feature>
<feature type="compositionally biased region" description="Polar residues" evidence="1">
    <location>
        <begin position="1480"/>
        <end position="1489"/>
    </location>
</feature>
<proteinExistence type="predicted"/>
<feature type="compositionally biased region" description="Polar residues" evidence="1">
    <location>
        <begin position="8"/>
        <end position="51"/>
    </location>
</feature>
<feature type="region of interest" description="Disordered" evidence="1">
    <location>
        <begin position="2498"/>
        <end position="2537"/>
    </location>
</feature>
<feature type="compositionally biased region" description="Polar residues" evidence="1">
    <location>
        <begin position="550"/>
        <end position="562"/>
    </location>
</feature>
<feature type="region of interest" description="Disordered" evidence="1">
    <location>
        <begin position="1822"/>
        <end position="1870"/>
    </location>
</feature>
<feature type="compositionally biased region" description="Basic and acidic residues" evidence="1">
    <location>
        <begin position="856"/>
        <end position="866"/>
    </location>
</feature>
<dbReference type="Proteomes" id="UP000091820">
    <property type="component" value="Unassembled WGS sequence"/>
</dbReference>
<keyword evidence="3" id="KW-1185">Reference proteome</keyword>
<name>A0A1A9WMU7_9MUSC</name>
<feature type="compositionally biased region" description="Basic and acidic residues" evidence="1">
    <location>
        <begin position="1829"/>
        <end position="1858"/>
    </location>
</feature>
<evidence type="ECO:0000313" key="3">
    <source>
        <dbReference type="Proteomes" id="UP000091820"/>
    </source>
</evidence>
<feature type="region of interest" description="Disordered" evidence="1">
    <location>
        <begin position="1"/>
        <end position="82"/>
    </location>
</feature>
<feature type="region of interest" description="Disordered" evidence="1">
    <location>
        <begin position="1710"/>
        <end position="1729"/>
    </location>
</feature>
<feature type="compositionally biased region" description="Polar residues" evidence="1">
    <location>
        <begin position="2698"/>
        <end position="2707"/>
    </location>
</feature>
<feature type="region of interest" description="Disordered" evidence="1">
    <location>
        <begin position="2446"/>
        <end position="2483"/>
    </location>
</feature>
<feature type="compositionally biased region" description="Low complexity" evidence="1">
    <location>
        <begin position="2499"/>
        <end position="2515"/>
    </location>
</feature>
<feature type="compositionally biased region" description="Basic and acidic residues" evidence="1">
    <location>
        <begin position="800"/>
        <end position="809"/>
    </location>
</feature>
<reference evidence="3" key="1">
    <citation type="submission" date="2014-03" db="EMBL/GenBank/DDBJ databases">
        <authorList>
            <person name="Aksoy S."/>
            <person name="Warren W."/>
            <person name="Wilson R.K."/>
        </authorList>
    </citation>
    <scope>NUCLEOTIDE SEQUENCE [LARGE SCALE GENOMIC DNA]</scope>
    <source>
        <strain evidence="3">IAEA</strain>
    </source>
</reference>
<feature type="compositionally biased region" description="Polar residues" evidence="1">
    <location>
        <begin position="2450"/>
        <end position="2465"/>
    </location>
</feature>
<feature type="compositionally biased region" description="Basic and acidic residues" evidence="1">
    <location>
        <begin position="1710"/>
        <end position="1721"/>
    </location>
</feature>
<evidence type="ECO:0000313" key="2">
    <source>
        <dbReference type="EnsemblMetazoa" id="GBRI025455-PA"/>
    </source>
</evidence>
<feature type="compositionally biased region" description="Polar residues" evidence="1">
    <location>
        <begin position="2473"/>
        <end position="2483"/>
    </location>
</feature>
<feature type="region of interest" description="Disordered" evidence="1">
    <location>
        <begin position="1630"/>
        <end position="1653"/>
    </location>
</feature>
<feature type="region of interest" description="Disordered" evidence="1">
    <location>
        <begin position="1464"/>
        <end position="1489"/>
    </location>
</feature>
<feature type="compositionally biased region" description="Basic and acidic residues" evidence="1">
    <location>
        <begin position="535"/>
        <end position="549"/>
    </location>
</feature>
<feature type="compositionally biased region" description="Basic and acidic residues" evidence="1">
    <location>
        <begin position="1464"/>
        <end position="1479"/>
    </location>
</feature>
<feature type="region of interest" description="Disordered" evidence="1">
    <location>
        <begin position="2928"/>
        <end position="2952"/>
    </location>
</feature>
<feature type="region of interest" description="Disordered" evidence="1">
    <location>
        <begin position="778"/>
        <end position="820"/>
    </location>
</feature>
<feature type="region of interest" description="Disordered" evidence="1">
    <location>
        <begin position="4009"/>
        <end position="4029"/>
    </location>
</feature>
<dbReference type="STRING" id="37001.A0A1A9WMU7"/>
<feature type="region of interest" description="Disordered" evidence="1">
    <location>
        <begin position="2692"/>
        <end position="2731"/>
    </location>
</feature>
<dbReference type="VEuPathDB" id="VectorBase:GBRI025455"/>
<feature type="compositionally biased region" description="Polar residues" evidence="1">
    <location>
        <begin position="1381"/>
        <end position="1393"/>
    </location>
</feature>